<evidence type="ECO:0000313" key="2">
    <source>
        <dbReference type="Proteomes" id="UP000038045"/>
    </source>
</evidence>
<sequence length="389" mass="45259">MKIIFKVENYKNFFIDKTSVNLQWIIDSLTKNSNEFVKQKGDSAIREIDYENIGTEDRIVSYIYKLSIFFDNPDSEPFNAILKVNTLRQLDDAVLCGNISRDDYNSYVDFVINSHQQEALFYNLISNKVKNIKVPECYGSIFPTRNYIKQKDGAFLISCLDNGRILPLDKSFSIKEAESVLDQVLNLQIFSLTKGKEFKLKLRKQNEKNKHKKLIQNSWLILRNIFHHNILDEIQTKYTALCIRSSNRCRNQGEFSVIAHGNLYSKNIMLEMDSENVKGIIDWKGITEDSMGSDIARFLITSCSSEVRKELEINYLPKYFDKLISKVDLRITYDSFRQSYDACFIEGVLHSLITFGLYVSDINNYVSDYANLSSRIYNNIKDAYERMVN</sequence>
<dbReference type="SMART" id="SM00587">
    <property type="entry name" value="CHK"/>
    <property type="match status" value="1"/>
</dbReference>
<dbReference type="InterPro" id="IPR052961">
    <property type="entry name" value="Oxido-Kinase-like_Enzymes"/>
</dbReference>
<dbReference type="InterPro" id="IPR015897">
    <property type="entry name" value="CHK_kinase-like"/>
</dbReference>
<reference evidence="3" key="1">
    <citation type="submission" date="2017-02" db="UniProtKB">
        <authorList>
            <consortium name="WormBaseParasite"/>
        </authorList>
    </citation>
    <scope>IDENTIFICATION</scope>
</reference>
<dbReference type="PANTHER" id="PTHR23020">
    <property type="entry name" value="UNCHARACTERIZED NUCLEAR HORMONE RECEPTOR-RELATED"/>
    <property type="match status" value="1"/>
</dbReference>
<dbReference type="AlphaFoldDB" id="A0A0N4ZLT4"/>
<dbReference type="SUPFAM" id="SSF56112">
    <property type="entry name" value="Protein kinase-like (PK-like)"/>
    <property type="match status" value="1"/>
</dbReference>
<accession>A0A0N4ZLT4</accession>
<dbReference type="WBParaSite" id="PTRK_0000945800.1">
    <property type="protein sequence ID" value="PTRK_0000945800.1"/>
    <property type="gene ID" value="PTRK_0000945800"/>
</dbReference>
<name>A0A0N4ZLT4_PARTI</name>
<dbReference type="Proteomes" id="UP000038045">
    <property type="component" value="Unplaced"/>
</dbReference>
<dbReference type="Gene3D" id="3.90.1200.10">
    <property type="match status" value="1"/>
</dbReference>
<feature type="domain" description="CHK kinase-like" evidence="1">
    <location>
        <begin position="155"/>
        <end position="329"/>
    </location>
</feature>
<dbReference type="InterPro" id="IPR011009">
    <property type="entry name" value="Kinase-like_dom_sf"/>
</dbReference>
<dbReference type="PANTHER" id="PTHR23020:SF41">
    <property type="entry name" value="AMINOGLYCOSIDE PHOSPHOTRANSFERASE DOMAIN-CONTAINING PROTEIN"/>
    <property type="match status" value="1"/>
</dbReference>
<evidence type="ECO:0000313" key="3">
    <source>
        <dbReference type="WBParaSite" id="PTRK_0000945800.1"/>
    </source>
</evidence>
<protein>
    <submittedName>
        <fullName evidence="3">CHK domain-containing protein</fullName>
    </submittedName>
</protein>
<dbReference type="Pfam" id="PF07914">
    <property type="entry name" value="DUF1679"/>
    <property type="match status" value="1"/>
</dbReference>
<proteinExistence type="predicted"/>
<organism evidence="2 3">
    <name type="scientific">Parastrongyloides trichosuri</name>
    <name type="common">Possum-specific nematode worm</name>
    <dbReference type="NCBI Taxonomy" id="131310"/>
    <lineage>
        <taxon>Eukaryota</taxon>
        <taxon>Metazoa</taxon>
        <taxon>Ecdysozoa</taxon>
        <taxon>Nematoda</taxon>
        <taxon>Chromadorea</taxon>
        <taxon>Rhabditida</taxon>
        <taxon>Tylenchina</taxon>
        <taxon>Panagrolaimomorpha</taxon>
        <taxon>Strongyloidoidea</taxon>
        <taxon>Strongyloididae</taxon>
        <taxon>Parastrongyloides</taxon>
    </lineage>
</organism>
<evidence type="ECO:0000259" key="1">
    <source>
        <dbReference type="SMART" id="SM00587"/>
    </source>
</evidence>
<dbReference type="InterPro" id="IPR012877">
    <property type="entry name" value="Dhs-27"/>
</dbReference>
<keyword evidence="2" id="KW-1185">Reference proteome</keyword>